<evidence type="ECO:0000313" key="3">
    <source>
        <dbReference type="EMBL" id="KAJ8366926.1"/>
    </source>
</evidence>
<name>A0AAD7R6F3_9TELE</name>
<dbReference type="InterPro" id="IPR036397">
    <property type="entry name" value="RNaseH_sf"/>
</dbReference>
<proteinExistence type="predicted"/>
<dbReference type="Gene3D" id="3.30.420.10">
    <property type="entry name" value="Ribonuclease H-like superfamily/Ribonuclease H"/>
    <property type="match status" value="1"/>
</dbReference>
<feature type="region of interest" description="Disordered" evidence="1">
    <location>
        <begin position="484"/>
        <end position="505"/>
    </location>
</feature>
<dbReference type="PANTHER" id="PTHR37984:SF5">
    <property type="entry name" value="PROTEIN NYNRIN-LIKE"/>
    <property type="match status" value="1"/>
</dbReference>
<evidence type="ECO:0000313" key="4">
    <source>
        <dbReference type="Proteomes" id="UP001221898"/>
    </source>
</evidence>
<feature type="domain" description="Integrase catalytic" evidence="2">
    <location>
        <begin position="289"/>
        <end position="456"/>
    </location>
</feature>
<evidence type="ECO:0000259" key="2">
    <source>
        <dbReference type="PROSITE" id="PS50994"/>
    </source>
</evidence>
<feature type="compositionally biased region" description="Basic and acidic residues" evidence="1">
    <location>
        <begin position="558"/>
        <end position="607"/>
    </location>
</feature>
<feature type="region of interest" description="Disordered" evidence="1">
    <location>
        <begin position="558"/>
        <end position="608"/>
    </location>
</feature>
<dbReference type="Proteomes" id="UP001221898">
    <property type="component" value="Unassembled WGS sequence"/>
</dbReference>
<dbReference type="GO" id="GO:0015074">
    <property type="term" value="P:DNA integration"/>
    <property type="evidence" value="ECO:0007669"/>
    <property type="project" value="InterPro"/>
</dbReference>
<dbReference type="GO" id="GO:0003676">
    <property type="term" value="F:nucleic acid binding"/>
    <property type="evidence" value="ECO:0007669"/>
    <property type="project" value="InterPro"/>
</dbReference>
<dbReference type="EMBL" id="JAINUG010000526">
    <property type="protein sequence ID" value="KAJ8366926.1"/>
    <property type="molecule type" value="Genomic_DNA"/>
</dbReference>
<dbReference type="InterPro" id="IPR001584">
    <property type="entry name" value="Integrase_cat-core"/>
</dbReference>
<dbReference type="AlphaFoldDB" id="A0AAD7R6F3"/>
<sequence>MLNTSKINRHSFVCSKHFVNGKPSPEYPNPASAVPDGRGNAVRCRPPPTKRVRCALQGVSTDITGEMATESLVEDTTTKESTTVTEMGRRSDDPLSPDYVPSWFAHTTVVEKERSMAAIRRYRRYEGGRLRKDVASRTLSYGQGRMDAPALPPPGPGKDRHLYSRFPSLCQDYVKRSLAEGRTSSTNSEASTCELSATLIAKPKKKEKDCKPTEENPYLKTWLRHNYHPLQKQKRAERSHSGPMSQHFTHWNTFHPTRLHEDYCLPESVQWAKGVWKKGSCGDSESQSQPQAPDPIIKAKGKWEWLGVDLKGPLPMTHEGHRFMLTVMDYYSKWVEACPMRSDSAGEVALKVRNLVCQLGLPRALLSQMDTKFIVAVNEALGIYMAVEDCSLLAFHPDACSLDTVTHSRVNSMVSELVRDHQEHWDLHLPSALFALRLRRHPDTSHSAFYALYRREPRKDSSPIAARELPLGLGEDHPIRKVLASRPHVDTQDRHPSRSNVDETLQDQTDVDIVLVVQCERCSLWDRVTQGSVAERGGSPLKQDEDDAYTCAACRAVTERPGEEQGEEDRKDRIPRLHVDDSLQAKQEPETWRGHDTRGTRPCERRIPGRGTLDFSGCFF</sequence>
<comment type="caution">
    <text evidence="3">The sequence shown here is derived from an EMBL/GenBank/DDBJ whole genome shotgun (WGS) entry which is preliminary data.</text>
</comment>
<reference evidence="3" key="1">
    <citation type="journal article" date="2023" name="Science">
        <title>Genome structures resolve the early diversification of teleost fishes.</title>
        <authorList>
            <person name="Parey E."/>
            <person name="Louis A."/>
            <person name="Montfort J."/>
            <person name="Bouchez O."/>
            <person name="Roques C."/>
            <person name="Iampietro C."/>
            <person name="Lluch J."/>
            <person name="Castinel A."/>
            <person name="Donnadieu C."/>
            <person name="Desvignes T."/>
            <person name="Floi Bucao C."/>
            <person name="Jouanno E."/>
            <person name="Wen M."/>
            <person name="Mejri S."/>
            <person name="Dirks R."/>
            <person name="Jansen H."/>
            <person name="Henkel C."/>
            <person name="Chen W.J."/>
            <person name="Zahm M."/>
            <person name="Cabau C."/>
            <person name="Klopp C."/>
            <person name="Thompson A.W."/>
            <person name="Robinson-Rechavi M."/>
            <person name="Braasch I."/>
            <person name="Lecointre G."/>
            <person name="Bobe J."/>
            <person name="Postlethwait J.H."/>
            <person name="Berthelot C."/>
            <person name="Roest Crollius H."/>
            <person name="Guiguen Y."/>
        </authorList>
    </citation>
    <scope>NUCLEOTIDE SEQUENCE</scope>
    <source>
        <strain evidence="3">NC1722</strain>
    </source>
</reference>
<feature type="compositionally biased region" description="Basic and acidic residues" evidence="1">
    <location>
        <begin position="487"/>
        <end position="496"/>
    </location>
</feature>
<dbReference type="PROSITE" id="PS50994">
    <property type="entry name" value="INTEGRASE"/>
    <property type="match status" value="1"/>
</dbReference>
<dbReference type="InterPro" id="IPR050951">
    <property type="entry name" value="Retrovirus_Pol_polyprotein"/>
</dbReference>
<organism evidence="3 4">
    <name type="scientific">Aldrovandia affinis</name>
    <dbReference type="NCBI Taxonomy" id="143900"/>
    <lineage>
        <taxon>Eukaryota</taxon>
        <taxon>Metazoa</taxon>
        <taxon>Chordata</taxon>
        <taxon>Craniata</taxon>
        <taxon>Vertebrata</taxon>
        <taxon>Euteleostomi</taxon>
        <taxon>Actinopterygii</taxon>
        <taxon>Neopterygii</taxon>
        <taxon>Teleostei</taxon>
        <taxon>Notacanthiformes</taxon>
        <taxon>Halosauridae</taxon>
        <taxon>Aldrovandia</taxon>
    </lineage>
</organism>
<dbReference type="InterPro" id="IPR012337">
    <property type="entry name" value="RNaseH-like_sf"/>
</dbReference>
<dbReference type="SUPFAM" id="SSF53098">
    <property type="entry name" value="Ribonuclease H-like"/>
    <property type="match status" value="1"/>
</dbReference>
<evidence type="ECO:0000256" key="1">
    <source>
        <dbReference type="SAM" id="MobiDB-lite"/>
    </source>
</evidence>
<protein>
    <recommendedName>
        <fullName evidence="2">Integrase catalytic domain-containing protein</fullName>
    </recommendedName>
</protein>
<dbReference type="PANTHER" id="PTHR37984">
    <property type="entry name" value="PROTEIN CBG26694"/>
    <property type="match status" value="1"/>
</dbReference>
<accession>A0AAD7R6F3</accession>
<gene>
    <name evidence="3" type="ORF">AAFF_G00336630</name>
</gene>
<feature type="region of interest" description="Disordered" evidence="1">
    <location>
        <begin position="72"/>
        <end position="93"/>
    </location>
</feature>
<keyword evidence="4" id="KW-1185">Reference proteome</keyword>